<dbReference type="EMBL" id="FP565575">
    <property type="protein sequence ID" value="CBE68959.1"/>
    <property type="molecule type" value="Genomic_DNA"/>
</dbReference>
<name>D5MGS8_METO1</name>
<dbReference type="HOGENOM" id="CLU_2341549_0_0_0"/>
<evidence type="ECO:0000313" key="2">
    <source>
        <dbReference type="Proteomes" id="UP000006898"/>
    </source>
</evidence>
<evidence type="ECO:0000313" key="1">
    <source>
        <dbReference type="EMBL" id="CBE68959.1"/>
    </source>
</evidence>
<proteinExistence type="predicted"/>
<dbReference type="Proteomes" id="UP000006898">
    <property type="component" value="Chromosome"/>
</dbReference>
<dbReference type="AlphaFoldDB" id="D5MGS8"/>
<accession>D5MGS8</accession>
<organism evidence="1 2">
    <name type="scientific">Methylomirabilis oxygeniifera</name>
    <dbReference type="NCBI Taxonomy" id="671143"/>
    <lineage>
        <taxon>Bacteria</taxon>
        <taxon>Candidatus Methylomirabilota</taxon>
        <taxon>Candidatus Methylomirabilia</taxon>
        <taxon>Candidatus Methylomirabilales</taxon>
        <taxon>Candidatus Methylomirabilaceae</taxon>
        <taxon>Candidatus Methylomirabilis</taxon>
    </lineage>
</organism>
<protein>
    <recommendedName>
        <fullName evidence="3">DUF2607 family protein</fullName>
    </recommendedName>
</protein>
<dbReference type="STRING" id="671143.DAMO_1909"/>
<reference evidence="1 2" key="1">
    <citation type="journal article" date="2010" name="Nature">
        <title>Nitrite-driven anaerobic methane oxidation by oxygenic bacteria.</title>
        <authorList>
            <person name="Ettwig K.F."/>
            <person name="Butler M.K."/>
            <person name="Le Paslier D."/>
            <person name="Pelletier E."/>
            <person name="Mangenot S."/>
            <person name="Kuypers M.M.M."/>
            <person name="Schreiber F."/>
            <person name="Dutilh B.E."/>
            <person name="Zedelius J."/>
            <person name="de Beer D."/>
            <person name="Gloerich J."/>
            <person name="Wessels H.J.C.T."/>
            <person name="van Allen T."/>
            <person name="Luesken F."/>
            <person name="Wu M."/>
            <person name="van de Pas-Schoonen K.T."/>
            <person name="Op den Camp H.J.M."/>
            <person name="Janssen-Megens E.M."/>
            <person name="Francoijs K-J."/>
            <person name="Stunnenberg H."/>
            <person name="Weissenbach J."/>
            <person name="Jetten M.S.M."/>
            <person name="Strous M."/>
        </authorList>
    </citation>
    <scope>NUCLEOTIDE SEQUENCE [LARGE SCALE GENOMIC DNA]</scope>
</reference>
<gene>
    <name evidence="1" type="ORF">DAMO_1909</name>
</gene>
<evidence type="ECO:0008006" key="3">
    <source>
        <dbReference type="Google" id="ProtNLM"/>
    </source>
</evidence>
<sequence length="97" mass="10237">MNRPRVQHIKALALVLALLLFVFGAAQHSAHHLSHLNQPIQCVVCSASAHLAGVAVESVAIEKPALLLEFVPGTRFTDPSIACLSPAHGRAPPSFTA</sequence>
<dbReference type="KEGG" id="mox:DAMO_1909"/>